<sequence length="95" mass="10918">MSDLGDFHGTHPTSPRPDAVRVRWFPVKRRPDRARVRDYTCECLSLVFEQCVAGGQGFIRRHDRSVSPWVVAESPRVRVVDAEALWQQLMNGEAR</sequence>
<dbReference type="EMBL" id="BAAAZP010000074">
    <property type="protein sequence ID" value="GAA3668995.1"/>
    <property type="molecule type" value="Genomic_DNA"/>
</dbReference>
<accession>A0ABP7BUW5</accession>
<comment type="caution">
    <text evidence="1">The sequence shown here is derived from an EMBL/GenBank/DDBJ whole genome shotgun (WGS) entry which is preliminary data.</text>
</comment>
<evidence type="ECO:0000313" key="2">
    <source>
        <dbReference type="Proteomes" id="UP001500902"/>
    </source>
</evidence>
<protein>
    <submittedName>
        <fullName evidence="1">Uncharacterized protein</fullName>
    </submittedName>
</protein>
<keyword evidence="2" id="KW-1185">Reference proteome</keyword>
<organism evidence="1 2">
    <name type="scientific">Nonomuraea antimicrobica</name>
    <dbReference type="NCBI Taxonomy" id="561173"/>
    <lineage>
        <taxon>Bacteria</taxon>
        <taxon>Bacillati</taxon>
        <taxon>Actinomycetota</taxon>
        <taxon>Actinomycetes</taxon>
        <taxon>Streptosporangiales</taxon>
        <taxon>Streptosporangiaceae</taxon>
        <taxon>Nonomuraea</taxon>
    </lineage>
</organism>
<name>A0ABP7BUW5_9ACTN</name>
<proteinExistence type="predicted"/>
<reference evidence="2" key="1">
    <citation type="journal article" date="2019" name="Int. J. Syst. Evol. Microbiol.">
        <title>The Global Catalogue of Microorganisms (GCM) 10K type strain sequencing project: providing services to taxonomists for standard genome sequencing and annotation.</title>
        <authorList>
            <consortium name="The Broad Institute Genomics Platform"/>
            <consortium name="The Broad Institute Genome Sequencing Center for Infectious Disease"/>
            <person name="Wu L."/>
            <person name="Ma J."/>
        </authorList>
    </citation>
    <scope>NUCLEOTIDE SEQUENCE [LARGE SCALE GENOMIC DNA]</scope>
    <source>
        <strain evidence="2">JCM 16904</strain>
    </source>
</reference>
<gene>
    <name evidence="1" type="ORF">GCM10022224_036350</name>
</gene>
<evidence type="ECO:0000313" key="1">
    <source>
        <dbReference type="EMBL" id="GAA3668995.1"/>
    </source>
</evidence>
<dbReference type="Proteomes" id="UP001500902">
    <property type="component" value="Unassembled WGS sequence"/>
</dbReference>